<dbReference type="OrthoDB" id="9784036at2"/>
<proteinExistence type="predicted"/>
<accession>A0A2Z3GSN5</accession>
<dbReference type="EMBL" id="CP029145">
    <property type="protein sequence ID" value="AWM35082.1"/>
    <property type="molecule type" value="Genomic_DNA"/>
</dbReference>
<evidence type="ECO:0000313" key="2">
    <source>
        <dbReference type="Proteomes" id="UP000245999"/>
    </source>
</evidence>
<reference evidence="2" key="1">
    <citation type="submission" date="2018-04" db="EMBL/GenBank/DDBJ databases">
        <title>Complete genome of Antarctic heterotrophic bacterium Hymenobacter nivis.</title>
        <authorList>
            <person name="Terashima M."/>
        </authorList>
    </citation>
    <scope>NUCLEOTIDE SEQUENCE [LARGE SCALE GENOMIC DNA]</scope>
    <source>
        <strain evidence="2">NBRC 111535</strain>
    </source>
</reference>
<dbReference type="Proteomes" id="UP000245999">
    <property type="component" value="Chromosome"/>
</dbReference>
<organism evidence="1 2">
    <name type="scientific">Hymenobacter nivis</name>
    <dbReference type="NCBI Taxonomy" id="1850093"/>
    <lineage>
        <taxon>Bacteria</taxon>
        <taxon>Pseudomonadati</taxon>
        <taxon>Bacteroidota</taxon>
        <taxon>Cytophagia</taxon>
        <taxon>Cytophagales</taxon>
        <taxon>Hymenobacteraceae</taxon>
        <taxon>Hymenobacter</taxon>
    </lineage>
</organism>
<gene>
    <name evidence="1" type="ORF">DDQ68_21315</name>
</gene>
<evidence type="ECO:0000313" key="1">
    <source>
        <dbReference type="EMBL" id="AWM35082.1"/>
    </source>
</evidence>
<dbReference type="AlphaFoldDB" id="A0A2Z3GSN5"/>
<keyword evidence="2" id="KW-1185">Reference proteome</keyword>
<dbReference type="KEGG" id="hnv:DDQ68_21315"/>
<name>A0A2Z3GSN5_9BACT</name>
<evidence type="ECO:0008006" key="3">
    <source>
        <dbReference type="Google" id="ProtNLM"/>
    </source>
</evidence>
<dbReference type="Gene3D" id="2.60.120.380">
    <property type="match status" value="1"/>
</dbReference>
<protein>
    <recommendedName>
        <fullName evidence="3">Peptidase C-terminal archaeal/bacterial domain-containing protein</fullName>
    </recommendedName>
</protein>
<sequence length="417" mass="44879">MAYSLHFSALVVKYLPFFAVLRRPAAWLFTGALLGAHPARSQAPDLLAATYYVTGWLPLGGPTLGEEAPHLLAAPAPIPLTVGQSVKTTAASDEAQLYTFHMMAGQVAHVVADQQGADVVVTAQDPNDQPLAEVDNPNGSKGLEILWLQAATAGNYRVAVHPLEKNSTGTYQITLEAVRAATPADAQRLRAQQLMAEGRKLRGALTLRASSAAERQAATDKFAATYATWHELKDVREANLAMLSLAITSANAALVAAKLPSSTNKMTVYYSPGFEARALAIRANLEPALAFLTTKLHVSPVVNLAILNQAGWLLPHPQLQIPYGTPHSVPGLVLLPATLEFDKAVVAALKSGLTASQLRALEAAGGFIEQQMQAYFEDIAYHEMGHLYAYDYGVKAPTHWISEFLATYLMESYLIEN</sequence>